<evidence type="ECO:0000313" key="2">
    <source>
        <dbReference type="Proteomes" id="UP000317036"/>
    </source>
</evidence>
<comment type="caution">
    <text evidence="1">The sequence shown here is derived from an EMBL/GenBank/DDBJ whole genome shotgun (WGS) entry which is preliminary data.</text>
</comment>
<reference evidence="1 2" key="1">
    <citation type="submission" date="2019-07" db="EMBL/GenBank/DDBJ databases">
        <authorList>
            <person name="Kim J."/>
        </authorList>
    </citation>
    <scope>NUCLEOTIDE SEQUENCE [LARGE SCALE GENOMIC DNA]</scope>
    <source>
        <strain evidence="1 2">JC52</strain>
    </source>
</reference>
<evidence type="ECO:0000313" key="1">
    <source>
        <dbReference type="EMBL" id="TVY05387.1"/>
    </source>
</evidence>
<organism evidence="1 2">
    <name type="scientific">Paenibacillus cremeus</name>
    <dbReference type="NCBI Taxonomy" id="2163881"/>
    <lineage>
        <taxon>Bacteria</taxon>
        <taxon>Bacillati</taxon>
        <taxon>Bacillota</taxon>
        <taxon>Bacilli</taxon>
        <taxon>Bacillales</taxon>
        <taxon>Paenibacillaceae</taxon>
        <taxon>Paenibacillus</taxon>
    </lineage>
</organism>
<dbReference type="EMBL" id="VNJI01000060">
    <property type="protein sequence ID" value="TVY05387.1"/>
    <property type="molecule type" value="Genomic_DNA"/>
</dbReference>
<keyword evidence="2" id="KW-1185">Reference proteome</keyword>
<gene>
    <name evidence="1" type="ORF">FPZ49_30570</name>
</gene>
<sequence length="279" mass="32046">MQQPLLEELEQLIDEIKRKEQAIVYTVPDEVIVSIKKAKNLERLLLEILNTVQGSGGVDIVNILRREFSISKNLTDRFARWAAHSKEQLADALHDAIDRAEIRAGKQGLFFAGSPGKQEAAEALALLKDIAHAAVRRQLNPRYAGANAYVEMQDKLLRFHELPNTFPGSDTVKYRGLLSEDRLYAMSGKDSEITEALKASTRAWYQRSSLAFLENREWYPDYDYVQAYLYLLTVEQLEHLRDDFIRYIGEEFTKLKEKPELHRAESLKSMLETALSWSV</sequence>
<accession>A0A559JZW0</accession>
<dbReference type="Proteomes" id="UP000317036">
    <property type="component" value="Unassembled WGS sequence"/>
</dbReference>
<dbReference type="RefSeq" id="WP_144854121.1">
    <property type="nucleotide sequence ID" value="NZ_VNJI01000060.1"/>
</dbReference>
<protein>
    <submittedName>
        <fullName evidence="1">Uncharacterized protein</fullName>
    </submittedName>
</protein>
<proteinExistence type="predicted"/>
<dbReference type="AlphaFoldDB" id="A0A559JZW0"/>
<name>A0A559JZW0_9BACL</name>
<dbReference type="OrthoDB" id="2549700at2"/>